<evidence type="ECO:0000256" key="1">
    <source>
        <dbReference type="ARBA" id="ARBA00004141"/>
    </source>
</evidence>
<feature type="transmembrane region" description="Helical" evidence="6">
    <location>
        <begin position="18"/>
        <end position="39"/>
    </location>
</feature>
<organism evidence="7 8">
    <name type="scientific">Yanshouia hominis</name>
    <dbReference type="NCBI Taxonomy" id="2763673"/>
    <lineage>
        <taxon>Bacteria</taxon>
        <taxon>Bacillati</taxon>
        <taxon>Bacillota</taxon>
        <taxon>Clostridia</taxon>
        <taxon>Eubacteriales</taxon>
        <taxon>Oscillospiraceae</taxon>
        <taxon>Yanshouia</taxon>
    </lineage>
</organism>
<proteinExistence type="predicted"/>
<comment type="caution">
    <text evidence="7">The sequence shown here is derived from an EMBL/GenBank/DDBJ whole genome shotgun (WGS) entry which is preliminary data.</text>
</comment>
<evidence type="ECO:0000256" key="3">
    <source>
        <dbReference type="ARBA" id="ARBA00022960"/>
    </source>
</evidence>
<dbReference type="InterPro" id="IPR001182">
    <property type="entry name" value="FtsW/RodA"/>
</dbReference>
<comment type="subcellular location">
    <subcellularLocation>
        <location evidence="1">Membrane</location>
        <topology evidence="1">Multi-pass membrane protein</topology>
    </subcellularLocation>
</comment>
<feature type="transmembrane region" description="Helical" evidence="6">
    <location>
        <begin position="343"/>
        <end position="364"/>
    </location>
</feature>
<keyword evidence="4 6" id="KW-1133">Transmembrane helix</keyword>
<feature type="transmembrane region" description="Helical" evidence="6">
    <location>
        <begin position="45"/>
        <end position="65"/>
    </location>
</feature>
<gene>
    <name evidence="7" type="ORF">H8717_11200</name>
</gene>
<accession>A0ABR7NKN9</accession>
<dbReference type="PANTHER" id="PTHR30474:SF1">
    <property type="entry name" value="PEPTIDOGLYCAN GLYCOSYLTRANSFERASE MRDB"/>
    <property type="match status" value="1"/>
</dbReference>
<dbReference type="PANTHER" id="PTHR30474">
    <property type="entry name" value="CELL CYCLE PROTEIN"/>
    <property type="match status" value="1"/>
</dbReference>
<keyword evidence="8" id="KW-1185">Reference proteome</keyword>
<evidence type="ECO:0000256" key="6">
    <source>
        <dbReference type="SAM" id="Phobius"/>
    </source>
</evidence>
<evidence type="ECO:0000256" key="4">
    <source>
        <dbReference type="ARBA" id="ARBA00022989"/>
    </source>
</evidence>
<evidence type="ECO:0000313" key="8">
    <source>
        <dbReference type="Proteomes" id="UP000658131"/>
    </source>
</evidence>
<evidence type="ECO:0000313" key="7">
    <source>
        <dbReference type="EMBL" id="MBC8576968.1"/>
    </source>
</evidence>
<feature type="transmembrane region" description="Helical" evidence="6">
    <location>
        <begin position="310"/>
        <end position="337"/>
    </location>
</feature>
<feature type="transmembrane region" description="Helical" evidence="6">
    <location>
        <begin position="77"/>
        <end position="95"/>
    </location>
</feature>
<feature type="transmembrane region" description="Helical" evidence="6">
    <location>
        <begin position="147"/>
        <end position="164"/>
    </location>
</feature>
<feature type="transmembrane region" description="Helical" evidence="6">
    <location>
        <begin position="192"/>
        <end position="210"/>
    </location>
</feature>
<keyword evidence="3" id="KW-0133">Cell shape</keyword>
<feature type="transmembrane region" description="Helical" evidence="6">
    <location>
        <begin position="268"/>
        <end position="298"/>
    </location>
</feature>
<dbReference type="Pfam" id="PF01098">
    <property type="entry name" value="FTSW_RODA_SPOVE"/>
    <property type="match status" value="1"/>
</dbReference>
<feature type="transmembrane region" description="Helical" evidence="6">
    <location>
        <begin position="170"/>
        <end position="187"/>
    </location>
</feature>
<dbReference type="EMBL" id="JACRTB010000018">
    <property type="protein sequence ID" value="MBC8576968.1"/>
    <property type="molecule type" value="Genomic_DNA"/>
</dbReference>
<evidence type="ECO:0000256" key="2">
    <source>
        <dbReference type="ARBA" id="ARBA00022692"/>
    </source>
</evidence>
<sequence length="376" mass="41374">MNHIWSSCVQFYKRTDRWLLFFCLACSAFSAFLLWGIYLSGYIKLRVFLVQIFATALGFFGACFLSGFDYRELAGLWKVYLPVAGGLVFLTYFIGKQRYSYIDDRAWLEIPFLGLSFQPSEILKLAFIFSFALHLEKARESINQPRTLALLCVHGAVPTLMIVAQGDHGTAMVFVAIFAGMLFTAGLHPGYILAAGGTAAAVSPLVWFFILDDDKRGRILTILNPELDPSGVGWQQSLGMTAIGSGQIWGKGVLTGEHQYVPEMHNDFIFAFAGEALGFVGCVAIMLLLGIICIKLLLDARRSRDPLGRYICTGVFGMIAFQTFWGIGMCLSMLPVAGLTLPFFSAGGTSVVLTWLGIGMVLGVHRHSFSGLFEEV</sequence>
<protein>
    <submittedName>
        <fullName evidence="7">FtsW/RodA/SpoVE family cell cycle protein</fullName>
    </submittedName>
</protein>
<evidence type="ECO:0000256" key="5">
    <source>
        <dbReference type="ARBA" id="ARBA00023136"/>
    </source>
</evidence>
<dbReference type="Proteomes" id="UP000658131">
    <property type="component" value="Unassembled WGS sequence"/>
</dbReference>
<name>A0ABR7NKN9_9FIRM</name>
<reference evidence="7 8" key="1">
    <citation type="submission" date="2020-08" db="EMBL/GenBank/DDBJ databases">
        <title>Genome public.</title>
        <authorList>
            <person name="Liu C."/>
            <person name="Sun Q."/>
        </authorList>
    </citation>
    <scope>NUCLEOTIDE SEQUENCE [LARGE SCALE GENOMIC DNA]</scope>
    <source>
        <strain evidence="7 8">BX1</strain>
    </source>
</reference>
<keyword evidence="2 6" id="KW-0812">Transmembrane</keyword>
<keyword evidence="5 6" id="KW-0472">Membrane</keyword>
<dbReference type="RefSeq" id="WP_262400440.1">
    <property type="nucleotide sequence ID" value="NZ_JACRTB010000018.1"/>
</dbReference>